<dbReference type="Proteomes" id="UP000286746">
    <property type="component" value="Unassembled WGS sequence"/>
</dbReference>
<proteinExistence type="inferred from homology"/>
<keyword evidence="2" id="KW-0963">Cytoplasm</keyword>
<evidence type="ECO:0000313" key="5">
    <source>
        <dbReference type="Proteomes" id="UP000286746"/>
    </source>
</evidence>
<keyword evidence="5" id="KW-1185">Reference proteome</keyword>
<reference evidence="4 5" key="1">
    <citation type="submission" date="2018-11" db="EMBL/GenBank/DDBJ databases">
        <title>Whole genome sequence of Streptomyces paromomycinus NBRC 15454(T).</title>
        <authorList>
            <person name="Komaki H."/>
            <person name="Tamura T."/>
        </authorList>
    </citation>
    <scope>NUCLEOTIDE SEQUENCE [LARGE SCALE GENOMIC DNA]</scope>
    <source>
        <strain evidence="4 5">NBRC 15454</strain>
    </source>
</reference>
<keyword evidence="1 2" id="KW-0143">Chaperone</keyword>
<evidence type="ECO:0000256" key="2">
    <source>
        <dbReference type="HAMAP-Rule" id="MF_01384"/>
    </source>
</evidence>
<dbReference type="Pfam" id="PF01774">
    <property type="entry name" value="UreD"/>
    <property type="match status" value="1"/>
</dbReference>
<comment type="caution">
    <text evidence="4">The sequence shown here is derived from an EMBL/GenBank/DDBJ whole genome shotgun (WGS) entry which is preliminary data.</text>
</comment>
<dbReference type="GO" id="GO:0005737">
    <property type="term" value="C:cytoplasm"/>
    <property type="evidence" value="ECO:0007669"/>
    <property type="project" value="UniProtKB-SubCell"/>
</dbReference>
<evidence type="ECO:0000313" key="4">
    <source>
        <dbReference type="EMBL" id="GCD47799.1"/>
    </source>
</evidence>
<accession>A0A401WEW7</accession>
<dbReference type="EMBL" id="BHZD01000001">
    <property type="protein sequence ID" value="GCD47799.1"/>
    <property type="molecule type" value="Genomic_DNA"/>
</dbReference>
<dbReference type="GO" id="GO:0016151">
    <property type="term" value="F:nickel cation binding"/>
    <property type="evidence" value="ECO:0007669"/>
    <property type="project" value="UniProtKB-UniRule"/>
</dbReference>
<comment type="function">
    <text evidence="2">Required for maturation of urease via the functional incorporation of the urease nickel metallocenter.</text>
</comment>
<dbReference type="RefSeq" id="WP_125057832.1">
    <property type="nucleotide sequence ID" value="NZ_BHZD01000001.1"/>
</dbReference>
<dbReference type="AlphaFoldDB" id="A0A401WEW7"/>
<evidence type="ECO:0000256" key="3">
    <source>
        <dbReference type="SAM" id="MobiDB-lite"/>
    </source>
</evidence>
<feature type="region of interest" description="Disordered" evidence="3">
    <location>
        <begin position="1"/>
        <end position="25"/>
    </location>
</feature>
<dbReference type="InterPro" id="IPR002669">
    <property type="entry name" value="UreD"/>
</dbReference>
<sequence>MTLAPPERTRPLDPGPVRVDDPAPVAHGLRATARITARTGADGTTRLPVLDGEGPLALRRVRAYGKQARVCVVGAMSAPLGGDRLRIEVTAEDGADLCVTAAAATVALPGRTGGHATYDVELTVGEGARLEWLPEPLISAEGSDLRMTTTVHLAPTARLVLREEQVLGRSGERTGRLSSRLTVRRAGRTLLDQETAYGPGATGWDTAAVLGGNRAAGQLLVVDPAYDDRQAEVLLLGTGPGEGQGVRSPLAGPAALTTAVAPDGLRVRRLLDAAGAAPEKAALLDAAGTASEEAALQAAAE</sequence>
<evidence type="ECO:0000256" key="1">
    <source>
        <dbReference type="ARBA" id="ARBA00023186"/>
    </source>
</evidence>
<keyword evidence="2" id="KW-0996">Nickel insertion</keyword>
<protein>
    <recommendedName>
        <fullName evidence="2">Urease accessory protein UreD</fullName>
    </recommendedName>
</protein>
<comment type="subunit">
    <text evidence="2">UreD, UreF and UreG form a complex that acts as a GTP-hydrolysis-dependent molecular chaperone, activating the urease apoprotein by helping to assemble the nickel containing metallocenter of UreC. The UreE protein probably delivers the nickel.</text>
</comment>
<organism evidence="4 5">
    <name type="scientific">Streptomyces paromomycinus</name>
    <name type="common">Streptomyces rimosus subsp. paromomycinus</name>
    <dbReference type="NCBI Taxonomy" id="92743"/>
    <lineage>
        <taxon>Bacteria</taxon>
        <taxon>Bacillati</taxon>
        <taxon>Actinomycetota</taxon>
        <taxon>Actinomycetes</taxon>
        <taxon>Kitasatosporales</taxon>
        <taxon>Streptomycetaceae</taxon>
        <taxon>Streptomyces</taxon>
    </lineage>
</organism>
<comment type="subcellular location">
    <subcellularLocation>
        <location evidence="2">Cytoplasm</location>
    </subcellularLocation>
</comment>
<name>A0A401WEW7_STREY</name>
<comment type="similarity">
    <text evidence="2">Belongs to the UreD family.</text>
</comment>
<gene>
    <name evidence="4" type="primary">ureD_2</name>
    <name evidence="2" type="synonym">ureD</name>
    <name evidence="4" type="ORF">GKJPGBOP_07593</name>
</gene>
<dbReference type="HAMAP" id="MF_01384">
    <property type="entry name" value="UreD"/>
    <property type="match status" value="1"/>
</dbReference>